<evidence type="ECO:0000256" key="1">
    <source>
        <dbReference type="SAM" id="MobiDB-lite"/>
    </source>
</evidence>
<dbReference type="EMBL" id="JAGPNK010000010">
    <property type="protein sequence ID" value="KAH7312557.1"/>
    <property type="molecule type" value="Genomic_DNA"/>
</dbReference>
<feature type="transmembrane region" description="Helical" evidence="2">
    <location>
        <begin position="33"/>
        <end position="53"/>
    </location>
</feature>
<dbReference type="AlphaFoldDB" id="A0A8K0WPU7"/>
<feature type="transmembrane region" description="Helical" evidence="2">
    <location>
        <begin position="74"/>
        <end position="95"/>
    </location>
</feature>
<feature type="transmembrane region" description="Helical" evidence="2">
    <location>
        <begin position="121"/>
        <end position="140"/>
    </location>
</feature>
<evidence type="ECO:0000313" key="3">
    <source>
        <dbReference type="EMBL" id="KAH7312557.1"/>
    </source>
</evidence>
<accession>A0A8K0WPU7</accession>
<evidence type="ECO:0000256" key="2">
    <source>
        <dbReference type="SAM" id="Phobius"/>
    </source>
</evidence>
<name>A0A8K0WPU7_9HYPO</name>
<keyword evidence="2" id="KW-0472">Membrane</keyword>
<comment type="caution">
    <text evidence="3">The sequence shown here is derived from an EMBL/GenBank/DDBJ whole genome shotgun (WGS) entry which is preliminary data.</text>
</comment>
<keyword evidence="2" id="KW-1133">Transmembrane helix</keyword>
<gene>
    <name evidence="3" type="ORF">B0I35DRAFT_513886</name>
</gene>
<feature type="region of interest" description="Disordered" evidence="1">
    <location>
        <begin position="147"/>
        <end position="192"/>
    </location>
</feature>
<evidence type="ECO:0000313" key="4">
    <source>
        <dbReference type="Proteomes" id="UP000813444"/>
    </source>
</evidence>
<keyword evidence="2" id="KW-0812">Transmembrane</keyword>
<dbReference type="Proteomes" id="UP000813444">
    <property type="component" value="Unassembled WGS sequence"/>
</dbReference>
<feature type="compositionally biased region" description="Basic and acidic residues" evidence="1">
    <location>
        <begin position="150"/>
        <end position="160"/>
    </location>
</feature>
<keyword evidence="4" id="KW-1185">Reference proteome</keyword>
<protein>
    <submittedName>
        <fullName evidence="3">Uncharacterized protein</fullName>
    </submittedName>
</protein>
<proteinExistence type="predicted"/>
<organism evidence="3 4">
    <name type="scientific">Stachybotrys elegans</name>
    <dbReference type="NCBI Taxonomy" id="80388"/>
    <lineage>
        <taxon>Eukaryota</taxon>
        <taxon>Fungi</taxon>
        <taxon>Dikarya</taxon>
        <taxon>Ascomycota</taxon>
        <taxon>Pezizomycotina</taxon>
        <taxon>Sordariomycetes</taxon>
        <taxon>Hypocreomycetidae</taxon>
        <taxon>Hypocreales</taxon>
        <taxon>Stachybotryaceae</taxon>
        <taxon>Stachybotrys</taxon>
    </lineage>
</organism>
<feature type="compositionally biased region" description="Basic and acidic residues" evidence="1">
    <location>
        <begin position="171"/>
        <end position="192"/>
    </location>
</feature>
<reference evidence="3" key="1">
    <citation type="journal article" date="2021" name="Nat. Commun.">
        <title>Genetic determinants of endophytism in the Arabidopsis root mycobiome.</title>
        <authorList>
            <person name="Mesny F."/>
            <person name="Miyauchi S."/>
            <person name="Thiergart T."/>
            <person name="Pickel B."/>
            <person name="Atanasova L."/>
            <person name="Karlsson M."/>
            <person name="Huettel B."/>
            <person name="Barry K.W."/>
            <person name="Haridas S."/>
            <person name="Chen C."/>
            <person name="Bauer D."/>
            <person name="Andreopoulos W."/>
            <person name="Pangilinan J."/>
            <person name="LaButti K."/>
            <person name="Riley R."/>
            <person name="Lipzen A."/>
            <person name="Clum A."/>
            <person name="Drula E."/>
            <person name="Henrissat B."/>
            <person name="Kohler A."/>
            <person name="Grigoriev I.V."/>
            <person name="Martin F.M."/>
            <person name="Hacquard S."/>
        </authorList>
    </citation>
    <scope>NUCLEOTIDE SEQUENCE</scope>
    <source>
        <strain evidence="3">MPI-CAGE-CH-0235</strain>
    </source>
</reference>
<sequence>MCASTVPKPKDSLLSAINDPAAVQVALDIQRMFGLRISAAAALAFAIALLLNLSQVMVGSRRKHITKFLLDAEYDCVAASVILGLASLISVVQVINGMEYGTGMAGNVGGMVVEAGQAMQSIQASAFAISATYFVVLALADRGTPQDYDEPTRFDKECMHRLPSASSSSKSDNRSLSEPQKYRDWDYQDRRP</sequence>